<evidence type="ECO:0000313" key="2">
    <source>
        <dbReference type="EMBL" id="CAA2991060.1"/>
    </source>
</evidence>
<proteinExistence type="predicted"/>
<keyword evidence="1" id="KW-0472">Membrane</keyword>
<comment type="caution">
    <text evidence="2">The sequence shown here is derived from an EMBL/GenBank/DDBJ whole genome shotgun (WGS) entry which is preliminary data.</text>
</comment>
<feature type="transmembrane region" description="Helical" evidence="1">
    <location>
        <begin position="58"/>
        <end position="79"/>
    </location>
</feature>
<evidence type="ECO:0000313" key="3">
    <source>
        <dbReference type="Proteomes" id="UP000594638"/>
    </source>
</evidence>
<keyword evidence="1" id="KW-1133">Transmembrane helix</keyword>
<accession>A0A8S0SHB5</accession>
<dbReference type="AlphaFoldDB" id="A0A8S0SHB5"/>
<dbReference type="Proteomes" id="UP000594638">
    <property type="component" value="Unassembled WGS sequence"/>
</dbReference>
<organism evidence="2 3">
    <name type="scientific">Olea europaea subsp. europaea</name>
    <dbReference type="NCBI Taxonomy" id="158383"/>
    <lineage>
        <taxon>Eukaryota</taxon>
        <taxon>Viridiplantae</taxon>
        <taxon>Streptophyta</taxon>
        <taxon>Embryophyta</taxon>
        <taxon>Tracheophyta</taxon>
        <taxon>Spermatophyta</taxon>
        <taxon>Magnoliopsida</taxon>
        <taxon>eudicotyledons</taxon>
        <taxon>Gunneridae</taxon>
        <taxon>Pentapetalae</taxon>
        <taxon>asterids</taxon>
        <taxon>lamiids</taxon>
        <taxon>Lamiales</taxon>
        <taxon>Oleaceae</taxon>
        <taxon>Oleeae</taxon>
        <taxon>Olea</taxon>
    </lineage>
</organism>
<dbReference type="EMBL" id="CACTIH010004640">
    <property type="protein sequence ID" value="CAA2991060.1"/>
    <property type="molecule type" value="Genomic_DNA"/>
</dbReference>
<sequence length="133" mass="14693">MEPSLLLHHPLKPTLFHHSLLFTRKRTYNKDASFFPCRCSSSEASVLKMSFQNEGRRAFTACLLAAAGISFCGAAGAASTSRRALRGAKVPENEYTTLPNGLKLVYANNSRISAFCNFWVSITICLSYSTSKY</sequence>
<reference evidence="2 3" key="1">
    <citation type="submission" date="2019-12" db="EMBL/GenBank/DDBJ databases">
        <authorList>
            <person name="Alioto T."/>
            <person name="Alioto T."/>
            <person name="Gomez Garrido J."/>
        </authorList>
    </citation>
    <scope>NUCLEOTIDE SEQUENCE [LARGE SCALE GENOMIC DNA]</scope>
</reference>
<protein>
    <submittedName>
        <fullName evidence="2">Peptidyl-prolyl cis-trans isomerase FKBP16-4, chloroplastic</fullName>
    </submittedName>
</protein>
<dbReference type="Gramene" id="OE9A055301T5">
    <property type="protein sequence ID" value="OE9A055301C5"/>
    <property type="gene ID" value="OE9A055301"/>
</dbReference>
<evidence type="ECO:0000256" key="1">
    <source>
        <dbReference type="SAM" id="Phobius"/>
    </source>
</evidence>
<dbReference type="OrthoDB" id="1902587at2759"/>
<gene>
    <name evidence="2" type="ORF">OLEA9_A055301</name>
</gene>
<keyword evidence="2" id="KW-0413">Isomerase</keyword>
<dbReference type="GO" id="GO:0016853">
    <property type="term" value="F:isomerase activity"/>
    <property type="evidence" value="ECO:0007669"/>
    <property type="project" value="UniProtKB-KW"/>
</dbReference>
<name>A0A8S0SHB5_OLEEU</name>
<keyword evidence="3" id="KW-1185">Reference proteome</keyword>
<keyword evidence="1" id="KW-0812">Transmembrane</keyword>